<protein>
    <submittedName>
        <fullName evidence="2">Uncharacterized protein</fullName>
    </submittedName>
</protein>
<comment type="caution">
    <text evidence="2">The sequence shown here is derived from an EMBL/GenBank/DDBJ whole genome shotgun (WGS) entry which is preliminary data.</text>
</comment>
<name>A0ABT5E5K5_9BACT</name>
<gene>
    <name evidence="2" type="ORF">POL25_29780</name>
</gene>
<feature type="region of interest" description="Disordered" evidence="1">
    <location>
        <begin position="20"/>
        <end position="78"/>
    </location>
</feature>
<feature type="compositionally biased region" description="Low complexity" evidence="1">
    <location>
        <begin position="26"/>
        <end position="74"/>
    </location>
</feature>
<proteinExistence type="predicted"/>
<evidence type="ECO:0000313" key="2">
    <source>
        <dbReference type="EMBL" id="MDC0721133.1"/>
    </source>
</evidence>
<accession>A0ABT5E5K5</accession>
<dbReference type="Proteomes" id="UP001221686">
    <property type="component" value="Unassembled WGS sequence"/>
</dbReference>
<keyword evidence="3" id="KW-1185">Reference proteome</keyword>
<evidence type="ECO:0000256" key="1">
    <source>
        <dbReference type="SAM" id="MobiDB-lite"/>
    </source>
</evidence>
<organism evidence="2 3">
    <name type="scientific">Nannocystis bainbridge</name>
    <dbReference type="NCBI Taxonomy" id="2995303"/>
    <lineage>
        <taxon>Bacteria</taxon>
        <taxon>Pseudomonadati</taxon>
        <taxon>Myxococcota</taxon>
        <taxon>Polyangia</taxon>
        <taxon>Nannocystales</taxon>
        <taxon>Nannocystaceae</taxon>
        <taxon>Nannocystis</taxon>
    </lineage>
</organism>
<reference evidence="2 3" key="1">
    <citation type="submission" date="2022-11" db="EMBL/GenBank/DDBJ databases">
        <title>Minimal conservation of predation-associated metabolite biosynthetic gene clusters underscores biosynthetic potential of Myxococcota including descriptions for ten novel species: Archangium lansinium sp. nov., Myxococcus landrumus sp. nov., Nannocystis bai.</title>
        <authorList>
            <person name="Ahearne A."/>
            <person name="Stevens C."/>
            <person name="Dowd S."/>
        </authorList>
    </citation>
    <scope>NUCLEOTIDE SEQUENCE [LARGE SCALE GENOMIC DNA]</scope>
    <source>
        <strain evidence="2 3">BB15-2</strain>
    </source>
</reference>
<dbReference type="EMBL" id="JAQNDL010000003">
    <property type="protein sequence ID" value="MDC0721133.1"/>
    <property type="molecule type" value="Genomic_DNA"/>
</dbReference>
<sequence length="369" mass="37774">MTVVDKRWWLAALLVGCGPEPKAETGGDVSTSGATTTSTTSTTTGSATSSTTTASPPTTGTTGDTSETASSSTTNVPFIMPPDLGPIQPCMCAAGELCVNETGIDSNWMICVLAPEGCDPAQKCSEACMQACINPSPPSKFCTDDIDEALSCDDGVSVCSPWAQNCPEGQKCAPSEFLSPFWELECVPVAESAPAIGEPCLGKEASPTGADDCAMGALCWPVEGDAAKSCVAQCGGSPEAPICPLDQVCTTTRDGTVTACVPACDPLVQDCPLGHVCTPGLDGFGCTPDVSGPDGDFPDNCTIDGCDPGFYCAPDAWQPSCQHSRCCVQYCDVGAPDCPAKNSCVSPFVILEDEPPPAWAHVGVCVVPP</sequence>
<evidence type="ECO:0000313" key="3">
    <source>
        <dbReference type="Proteomes" id="UP001221686"/>
    </source>
</evidence>
<dbReference type="RefSeq" id="WP_272089634.1">
    <property type="nucleotide sequence ID" value="NZ_JAQNDL010000003.1"/>
</dbReference>